<feature type="domain" description="Pyrroline-5-carboxylate reductase catalytic N-terminal" evidence="8">
    <location>
        <begin position="7"/>
        <end position="97"/>
    </location>
</feature>
<dbReference type="FunFam" id="1.10.3730.10:FF:000001">
    <property type="entry name" value="Pyrroline-5-carboxylate reductase"/>
    <property type="match status" value="1"/>
</dbReference>
<evidence type="ECO:0000313" key="11">
    <source>
        <dbReference type="Proteomes" id="UP000184334"/>
    </source>
</evidence>
<keyword evidence="3 4" id="KW-0560">Oxidoreductase</keyword>
<keyword evidence="2 4" id="KW-0521">NADP</keyword>
<evidence type="ECO:0000256" key="6">
    <source>
        <dbReference type="PIRSR" id="PIRSR000193-1"/>
    </source>
</evidence>
<dbReference type="AlphaFoldDB" id="A0A1M4X9R4"/>
<dbReference type="PANTHER" id="PTHR11645:SF0">
    <property type="entry name" value="PYRROLINE-5-CARBOXYLATE REDUCTASE 3"/>
    <property type="match status" value="1"/>
</dbReference>
<protein>
    <recommendedName>
        <fullName evidence="4 5">Pyrroline-5-carboxylate reductase</fullName>
        <shortName evidence="4">P5C reductase</shortName>
        <shortName evidence="4">P5CR</shortName>
        <ecNumber evidence="4 5">1.5.1.2</ecNumber>
    </recommendedName>
    <alternativeName>
        <fullName evidence="4">PCA reductase</fullName>
    </alternativeName>
</protein>
<dbReference type="Gene3D" id="3.40.50.720">
    <property type="entry name" value="NAD(P)-binding Rossmann-like Domain"/>
    <property type="match status" value="1"/>
</dbReference>
<comment type="similarity">
    <text evidence="1 4 7">Belongs to the pyrroline-5-carboxylate reductase family.</text>
</comment>
<accession>A0A1M4X9R4</accession>
<dbReference type="HAMAP" id="MF_01925">
    <property type="entry name" value="P5C_reductase"/>
    <property type="match status" value="1"/>
</dbReference>
<evidence type="ECO:0000256" key="3">
    <source>
        <dbReference type="ARBA" id="ARBA00023002"/>
    </source>
</evidence>
<dbReference type="InterPro" id="IPR008927">
    <property type="entry name" value="6-PGluconate_DH-like_C_sf"/>
</dbReference>
<dbReference type="Pfam" id="PF03807">
    <property type="entry name" value="F420_oxidored"/>
    <property type="match status" value="1"/>
</dbReference>
<dbReference type="SUPFAM" id="SSF48179">
    <property type="entry name" value="6-phosphogluconate dehydrogenase C-terminal domain-like"/>
    <property type="match status" value="1"/>
</dbReference>
<dbReference type="GO" id="GO:0005737">
    <property type="term" value="C:cytoplasm"/>
    <property type="evidence" value="ECO:0007669"/>
    <property type="project" value="UniProtKB-SubCell"/>
</dbReference>
<evidence type="ECO:0000259" key="9">
    <source>
        <dbReference type="Pfam" id="PF14748"/>
    </source>
</evidence>
<comment type="catalytic activity">
    <reaction evidence="4 7">
        <text>L-proline + NADP(+) = (S)-1-pyrroline-5-carboxylate + NADPH + 2 H(+)</text>
        <dbReference type="Rhea" id="RHEA:14109"/>
        <dbReference type="ChEBI" id="CHEBI:15378"/>
        <dbReference type="ChEBI" id="CHEBI:17388"/>
        <dbReference type="ChEBI" id="CHEBI:57783"/>
        <dbReference type="ChEBI" id="CHEBI:58349"/>
        <dbReference type="ChEBI" id="CHEBI:60039"/>
        <dbReference type="EC" id="1.5.1.2"/>
    </reaction>
</comment>
<evidence type="ECO:0000256" key="2">
    <source>
        <dbReference type="ARBA" id="ARBA00022857"/>
    </source>
</evidence>
<dbReference type="PIRSF" id="PIRSF000193">
    <property type="entry name" value="Pyrrol-5-carb_rd"/>
    <property type="match status" value="1"/>
</dbReference>
<keyword evidence="4 7" id="KW-0028">Amino-acid biosynthesis</keyword>
<evidence type="ECO:0000313" key="10">
    <source>
        <dbReference type="EMBL" id="SHE90095.1"/>
    </source>
</evidence>
<sequence length="263" mass="29516">MCDNMNIGIIGVGNIGGMILDTLYNEKNNFNIINRTRSKIKKYENIKNITICKSIKDVYKNSKFIFIAVKPQHIDEVFEEISKIEEKENYIISTAAGKELKEITEKTGKSNVVRIMPTIVSKIGKGVTAITFSQAIEKDIKKEIIELMKPLGKMLELEEEKFDAFTILNSSGPAFVAFILESFIEGAINIGLHAETAKDIVLKTFEGSIKFIEKENIELSELKYKVSSPGGVTIKGLYELEQKGVKGAIMKSVYESYLKNKKL</sequence>
<comment type="subcellular location">
    <subcellularLocation>
        <location evidence="4">Cytoplasm</location>
    </subcellularLocation>
</comment>
<dbReference type="NCBIfam" id="TIGR00112">
    <property type="entry name" value="proC"/>
    <property type="match status" value="1"/>
</dbReference>
<dbReference type="Proteomes" id="UP000184334">
    <property type="component" value="Unassembled WGS sequence"/>
</dbReference>
<evidence type="ECO:0000256" key="1">
    <source>
        <dbReference type="ARBA" id="ARBA00005525"/>
    </source>
</evidence>
<evidence type="ECO:0000256" key="4">
    <source>
        <dbReference type="HAMAP-Rule" id="MF_01925"/>
    </source>
</evidence>
<dbReference type="Gene3D" id="1.10.3730.10">
    <property type="entry name" value="ProC C-terminal domain-like"/>
    <property type="match status" value="1"/>
</dbReference>
<dbReference type="InterPro" id="IPR036291">
    <property type="entry name" value="NAD(P)-bd_dom_sf"/>
</dbReference>
<comment type="caution">
    <text evidence="10">The sequence shown here is derived from an EMBL/GenBank/DDBJ whole genome shotgun (WGS) entry which is preliminary data.</text>
</comment>
<dbReference type="InterPro" id="IPR029036">
    <property type="entry name" value="P5CR_dimer"/>
</dbReference>
<comment type="function">
    <text evidence="4">Catalyzes the reduction of 1-pyrroline-5-carboxylate (PCA) to L-proline.</text>
</comment>
<dbReference type="GO" id="GO:0055129">
    <property type="term" value="P:L-proline biosynthetic process"/>
    <property type="evidence" value="ECO:0007669"/>
    <property type="project" value="UniProtKB-UniRule"/>
</dbReference>
<name>A0A1M4X9R4_MARH1</name>
<dbReference type="GO" id="GO:0004735">
    <property type="term" value="F:pyrroline-5-carboxylate reductase activity"/>
    <property type="evidence" value="ECO:0007669"/>
    <property type="project" value="UniProtKB-UniRule"/>
</dbReference>
<dbReference type="SUPFAM" id="SSF51735">
    <property type="entry name" value="NAD(P)-binding Rossmann-fold domains"/>
    <property type="match status" value="1"/>
</dbReference>
<evidence type="ECO:0000259" key="8">
    <source>
        <dbReference type="Pfam" id="PF03807"/>
    </source>
</evidence>
<dbReference type="InterPro" id="IPR000304">
    <property type="entry name" value="Pyrroline-COOH_reductase"/>
</dbReference>
<dbReference type="UniPathway" id="UPA00098">
    <property type="reaction ID" value="UER00361"/>
</dbReference>
<comment type="pathway">
    <text evidence="4 7">Amino-acid biosynthesis; L-proline biosynthesis; L-proline from L-glutamate 5-semialdehyde: step 1/1.</text>
</comment>
<keyword evidence="4" id="KW-0963">Cytoplasm</keyword>
<reference evidence="10" key="1">
    <citation type="submission" date="2016-11" db="EMBL/GenBank/DDBJ databases">
        <authorList>
            <person name="Varghese N."/>
            <person name="Submissions S."/>
        </authorList>
    </citation>
    <scope>NUCLEOTIDE SEQUENCE [LARGE SCALE GENOMIC DNA]</scope>
    <source>
        <strain evidence="10">DSM 16785</strain>
    </source>
</reference>
<dbReference type="Pfam" id="PF14748">
    <property type="entry name" value="P5CR_dimer"/>
    <property type="match status" value="1"/>
</dbReference>
<dbReference type="EC" id="1.5.1.2" evidence="4 5"/>
<keyword evidence="4 7" id="KW-0641">Proline biosynthesis</keyword>
<proteinExistence type="inferred from homology"/>
<gene>
    <name evidence="4" type="primary">proC</name>
    <name evidence="10" type="ORF">SAMN02745164_01370</name>
</gene>
<organism evidence="10 11">
    <name type="scientific">Marinitoga hydrogenitolerans (strain DSM 16785 / JCM 12826 / AT1271)</name>
    <dbReference type="NCBI Taxonomy" id="1122195"/>
    <lineage>
        <taxon>Bacteria</taxon>
        <taxon>Thermotogati</taxon>
        <taxon>Thermotogota</taxon>
        <taxon>Thermotogae</taxon>
        <taxon>Petrotogales</taxon>
        <taxon>Petrotogaceae</taxon>
        <taxon>Marinitoga</taxon>
    </lineage>
</organism>
<evidence type="ECO:0000256" key="5">
    <source>
        <dbReference type="NCBIfam" id="TIGR00112"/>
    </source>
</evidence>
<feature type="binding site" evidence="6">
    <location>
        <begin position="68"/>
        <end position="71"/>
    </location>
    <ligand>
        <name>NADP(+)</name>
        <dbReference type="ChEBI" id="CHEBI:58349"/>
    </ligand>
</feature>
<dbReference type="PROSITE" id="PS00521">
    <property type="entry name" value="P5CR"/>
    <property type="match status" value="1"/>
</dbReference>
<evidence type="ECO:0000256" key="7">
    <source>
        <dbReference type="RuleBase" id="RU003903"/>
    </source>
</evidence>
<dbReference type="PANTHER" id="PTHR11645">
    <property type="entry name" value="PYRROLINE-5-CARBOXYLATE REDUCTASE"/>
    <property type="match status" value="1"/>
</dbReference>
<dbReference type="EMBL" id="FQUI01000021">
    <property type="protein sequence ID" value="SHE90095.1"/>
    <property type="molecule type" value="Genomic_DNA"/>
</dbReference>
<feature type="domain" description="Pyrroline-5-carboxylate reductase dimerisation" evidence="9">
    <location>
        <begin position="159"/>
        <end position="263"/>
    </location>
</feature>
<dbReference type="STRING" id="1122195.SAMN02745164_01370"/>
<dbReference type="InterPro" id="IPR053790">
    <property type="entry name" value="P5CR-like_CS"/>
</dbReference>
<keyword evidence="11" id="KW-1185">Reference proteome</keyword>
<dbReference type="InterPro" id="IPR028939">
    <property type="entry name" value="P5C_Rdtase_cat_N"/>
</dbReference>
<comment type="catalytic activity">
    <reaction evidence="4">
        <text>L-proline + NAD(+) = (S)-1-pyrroline-5-carboxylate + NADH + 2 H(+)</text>
        <dbReference type="Rhea" id="RHEA:14105"/>
        <dbReference type="ChEBI" id="CHEBI:15378"/>
        <dbReference type="ChEBI" id="CHEBI:17388"/>
        <dbReference type="ChEBI" id="CHEBI:57540"/>
        <dbReference type="ChEBI" id="CHEBI:57945"/>
        <dbReference type="ChEBI" id="CHEBI:60039"/>
        <dbReference type="EC" id="1.5.1.2"/>
    </reaction>
</comment>